<proteinExistence type="predicted"/>
<dbReference type="Proteomes" id="UP000184327">
    <property type="component" value="Unassembled WGS sequence"/>
</dbReference>
<dbReference type="Pfam" id="PF13466">
    <property type="entry name" value="STAS_2"/>
    <property type="match status" value="1"/>
</dbReference>
<protein>
    <submittedName>
        <fullName evidence="2">Phospholipid transport system transporter-binding protein</fullName>
    </submittedName>
</protein>
<dbReference type="OrthoDB" id="9156744at2"/>
<keyword evidence="3" id="KW-1185">Reference proteome</keyword>
<gene>
    <name evidence="2" type="ORF">SAMN02745117_00709</name>
</gene>
<organism evidence="2 3">
    <name type="scientific">Lampropedia hyalina DSM 16112</name>
    <dbReference type="NCBI Taxonomy" id="1122156"/>
    <lineage>
        <taxon>Bacteria</taxon>
        <taxon>Pseudomonadati</taxon>
        <taxon>Pseudomonadota</taxon>
        <taxon>Betaproteobacteria</taxon>
        <taxon>Burkholderiales</taxon>
        <taxon>Comamonadaceae</taxon>
        <taxon>Lampropedia</taxon>
    </lineage>
</organism>
<evidence type="ECO:0000313" key="3">
    <source>
        <dbReference type="Proteomes" id="UP000184327"/>
    </source>
</evidence>
<name>A0A1M4VR74_9BURK</name>
<dbReference type="AlphaFoldDB" id="A0A1M4VR74"/>
<accession>A0A1M4VR74</accession>
<dbReference type="InterPro" id="IPR036513">
    <property type="entry name" value="STAS_dom_sf"/>
</dbReference>
<dbReference type="InterPro" id="IPR058548">
    <property type="entry name" value="MlaB-like_STAS"/>
</dbReference>
<evidence type="ECO:0000259" key="1">
    <source>
        <dbReference type="Pfam" id="PF13466"/>
    </source>
</evidence>
<evidence type="ECO:0000313" key="2">
    <source>
        <dbReference type="EMBL" id="SHE71601.1"/>
    </source>
</evidence>
<reference evidence="2 3" key="1">
    <citation type="submission" date="2016-11" db="EMBL/GenBank/DDBJ databases">
        <authorList>
            <person name="Jaros S."/>
            <person name="Januszkiewicz K."/>
            <person name="Wedrychowicz H."/>
        </authorList>
    </citation>
    <scope>NUCLEOTIDE SEQUENCE [LARGE SCALE GENOMIC DNA]</scope>
    <source>
        <strain evidence="2 3">DSM 16112</strain>
    </source>
</reference>
<feature type="domain" description="MlaB-like STAS" evidence="1">
    <location>
        <begin position="22"/>
        <end position="105"/>
    </location>
</feature>
<dbReference type="EMBL" id="FQUZ01000006">
    <property type="protein sequence ID" value="SHE71601.1"/>
    <property type="molecule type" value="Genomic_DNA"/>
</dbReference>
<dbReference type="RefSeq" id="WP_084522788.1">
    <property type="nucleotide sequence ID" value="NZ_FQUZ01000006.1"/>
</dbReference>
<dbReference type="SUPFAM" id="SSF52091">
    <property type="entry name" value="SpoIIaa-like"/>
    <property type="match status" value="1"/>
</dbReference>
<sequence>MTAPTESAPSAANPHALSLPLPQQLTHENVGVALQSSLDRIQSVATSAAPRHTALQVDASALERFDSSALALLLALRRKAHALQWKFAVICLPQGLQALAHVYGVGSLLDTENGTPPPAAA</sequence>
<dbReference type="STRING" id="1122156.SAMN02745117_00709"/>
<dbReference type="Gene3D" id="3.30.750.24">
    <property type="entry name" value="STAS domain"/>
    <property type="match status" value="1"/>
</dbReference>